<name>A0A7C8I3S7_9PLEO</name>
<evidence type="ECO:0000313" key="8">
    <source>
        <dbReference type="EMBL" id="KAF2870128.1"/>
    </source>
</evidence>
<accession>A0A7C8I3S7</accession>
<proteinExistence type="inferred from homology"/>
<organism evidence="8 9">
    <name type="scientific">Massariosphaeria phaeospora</name>
    <dbReference type="NCBI Taxonomy" id="100035"/>
    <lineage>
        <taxon>Eukaryota</taxon>
        <taxon>Fungi</taxon>
        <taxon>Dikarya</taxon>
        <taxon>Ascomycota</taxon>
        <taxon>Pezizomycotina</taxon>
        <taxon>Dothideomycetes</taxon>
        <taxon>Pleosporomycetidae</taxon>
        <taxon>Pleosporales</taxon>
        <taxon>Pleosporales incertae sedis</taxon>
        <taxon>Massariosphaeria</taxon>
    </lineage>
</organism>
<keyword evidence="3 6" id="KW-1133">Transmembrane helix</keyword>
<evidence type="ECO:0000256" key="3">
    <source>
        <dbReference type="ARBA" id="ARBA00022989"/>
    </source>
</evidence>
<feature type="transmembrane region" description="Helical" evidence="6">
    <location>
        <begin position="140"/>
        <end position="162"/>
    </location>
</feature>
<evidence type="ECO:0000259" key="7">
    <source>
        <dbReference type="Pfam" id="PF20684"/>
    </source>
</evidence>
<dbReference type="PANTHER" id="PTHR33048">
    <property type="entry name" value="PTH11-LIKE INTEGRAL MEMBRANE PROTEIN (AFU_ORTHOLOGUE AFUA_5G11245)"/>
    <property type="match status" value="1"/>
</dbReference>
<dbReference type="Proteomes" id="UP000481861">
    <property type="component" value="Unassembled WGS sequence"/>
</dbReference>
<dbReference type="GO" id="GO:0016020">
    <property type="term" value="C:membrane"/>
    <property type="evidence" value="ECO:0007669"/>
    <property type="project" value="UniProtKB-SubCell"/>
</dbReference>
<feature type="transmembrane region" description="Helical" evidence="6">
    <location>
        <begin position="188"/>
        <end position="211"/>
    </location>
</feature>
<reference evidence="8 9" key="1">
    <citation type="submission" date="2020-01" db="EMBL/GenBank/DDBJ databases">
        <authorList>
            <consortium name="DOE Joint Genome Institute"/>
            <person name="Haridas S."/>
            <person name="Albert R."/>
            <person name="Binder M."/>
            <person name="Bloem J."/>
            <person name="Labutti K."/>
            <person name="Salamov A."/>
            <person name="Andreopoulos B."/>
            <person name="Baker S.E."/>
            <person name="Barry K."/>
            <person name="Bills G."/>
            <person name="Bluhm B.H."/>
            <person name="Cannon C."/>
            <person name="Castanera R."/>
            <person name="Culley D.E."/>
            <person name="Daum C."/>
            <person name="Ezra D."/>
            <person name="Gonzalez J.B."/>
            <person name="Henrissat B."/>
            <person name="Kuo A."/>
            <person name="Liang C."/>
            <person name="Lipzen A."/>
            <person name="Lutzoni F."/>
            <person name="Magnuson J."/>
            <person name="Mondo S."/>
            <person name="Nolan M."/>
            <person name="Ohm R."/>
            <person name="Pangilinan J."/>
            <person name="Park H.-J.H."/>
            <person name="Ramirez L."/>
            <person name="Alfaro M."/>
            <person name="Sun H."/>
            <person name="Tritt A."/>
            <person name="Yoshinaga Y."/>
            <person name="Zwiers L.-H.L."/>
            <person name="Turgeon B.G."/>
            <person name="Goodwin S.B."/>
            <person name="Spatafora J.W."/>
            <person name="Crous P.W."/>
            <person name="Grigoriev I.V."/>
        </authorList>
    </citation>
    <scope>NUCLEOTIDE SEQUENCE [LARGE SCALE GENOMIC DNA]</scope>
    <source>
        <strain evidence="8 9">CBS 611.86</strain>
    </source>
</reference>
<dbReference type="InterPro" id="IPR049326">
    <property type="entry name" value="Rhodopsin_dom_fungi"/>
</dbReference>
<dbReference type="AlphaFoldDB" id="A0A7C8I3S7"/>
<evidence type="ECO:0000256" key="6">
    <source>
        <dbReference type="SAM" id="Phobius"/>
    </source>
</evidence>
<dbReference type="Pfam" id="PF20684">
    <property type="entry name" value="Fung_rhodopsin"/>
    <property type="match status" value="1"/>
</dbReference>
<comment type="subcellular location">
    <subcellularLocation>
        <location evidence="1">Membrane</location>
        <topology evidence="1">Multi-pass membrane protein</topology>
    </subcellularLocation>
</comment>
<feature type="transmembrane region" description="Helical" evidence="6">
    <location>
        <begin position="59"/>
        <end position="81"/>
    </location>
</feature>
<dbReference type="EMBL" id="JAADJZ010000014">
    <property type="protein sequence ID" value="KAF2870128.1"/>
    <property type="molecule type" value="Genomic_DNA"/>
</dbReference>
<evidence type="ECO:0000256" key="4">
    <source>
        <dbReference type="ARBA" id="ARBA00023136"/>
    </source>
</evidence>
<keyword evidence="2 6" id="KW-0812">Transmembrane</keyword>
<feature type="transmembrane region" description="Helical" evidence="6">
    <location>
        <begin position="101"/>
        <end position="128"/>
    </location>
</feature>
<keyword evidence="4 6" id="KW-0472">Membrane</keyword>
<sequence length="396" mass="43730">MDLPVRPTPPGVTANFDHPEFLGLSVLVTAGICLPLVLLFAAVRLYVRIAVSKGWKLEDYIFCLSCPAGIALMAFSISLVLTKPNAYHAWDVREGSMTKNAMVHFLTFSVILGPVLWLMKLTLFCFLLQVFGSVRWLKNCVCIGIVVTGLGFASHTIVATMACGPRPDSKTDSYLNGLNRKECTSPTGVYAITSMLASIFNALSDLYLVVLPLPLISRLDVTAKQMHGVRSIYVFGVFACLCGFLGFGYRVKSWETTDFTGAQIPIYASVILEISLGLIIPCMLSVHRLWYHATYPDITDTTTIGTPDMRLMSPASSRIPFSPPDSRATWHKTHHNIDELPYRKASIRHSPDDLRFKALPSTPLPVALPATPQTPMSPKTPNSMRSMQLPIMFQPF</sequence>
<comment type="similarity">
    <text evidence="5">Belongs to the SAT4 family.</text>
</comment>
<dbReference type="PANTHER" id="PTHR33048:SF158">
    <property type="entry name" value="MEMBRANE PROTEIN PTH11-LIKE, PUTATIVE-RELATED"/>
    <property type="match status" value="1"/>
</dbReference>
<feature type="transmembrane region" description="Helical" evidence="6">
    <location>
        <begin position="264"/>
        <end position="286"/>
    </location>
</feature>
<keyword evidence="9" id="KW-1185">Reference proteome</keyword>
<feature type="domain" description="Rhodopsin" evidence="7">
    <location>
        <begin position="43"/>
        <end position="289"/>
    </location>
</feature>
<evidence type="ECO:0000313" key="9">
    <source>
        <dbReference type="Proteomes" id="UP000481861"/>
    </source>
</evidence>
<protein>
    <recommendedName>
        <fullName evidence="7">Rhodopsin domain-containing protein</fullName>
    </recommendedName>
</protein>
<evidence type="ECO:0000256" key="2">
    <source>
        <dbReference type="ARBA" id="ARBA00022692"/>
    </source>
</evidence>
<gene>
    <name evidence="8" type="ORF">BDV95DRAFT_608145</name>
</gene>
<comment type="caution">
    <text evidence="8">The sequence shown here is derived from an EMBL/GenBank/DDBJ whole genome shotgun (WGS) entry which is preliminary data.</text>
</comment>
<evidence type="ECO:0000256" key="5">
    <source>
        <dbReference type="ARBA" id="ARBA00038359"/>
    </source>
</evidence>
<feature type="transmembrane region" description="Helical" evidence="6">
    <location>
        <begin position="21"/>
        <end position="47"/>
    </location>
</feature>
<feature type="transmembrane region" description="Helical" evidence="6">
    <location>
        <begin position="232"/>
        <end position="252"/>
    </location>
</feature>
<dbReference type="InterPro" id="IPR052337">
    <property type="entry name" value="SAT4-like"/>
</dbReference>
<evidence type="ECO:0000256" key="1">
    <source>
        <dbReference type="ARBA" id="ARBA00004141"/>
    </source>
</evidence>
<dbReference type="OrthoDB" id="444631at2759"/>